<keyword evidence="2" id="KW-1185">Reference proteome</keyword>
<dbReference type="KEGG" id="kbs:EPA93_13600"/>
<sequence>MQDSLMQNLALIDAVPVRTGSALTNDDFDLDIKITTSPSAEGKQQQPQFIFTPLTCLHSCYGSACSC</sequence>
<organism evidence="1 2">
    <name type="scientific">Ktedonosporobacter rubrisoli</name>
    <dbReference type="NCBI Taxonomy" id="2509675"/>
    <lineage>
        <taxon>Bacteria</taxon>
        <taxon>Bacillati</taxon>
        <taxon>Chloroflexota</taxon>
        <taxon>Ktedonobacteria</taxon>
        <taxon>Ktedonobacterales</taxon>
        <taxon>Ktedonosporobacteraceae</taxon>
        <taxon>Ktedonosporobacter</taxon>
    </lineage>
</organism>
<dbReference type="EMBL" id="CP035758">
    <property type="protein sequence ID" value="QBD76982.1"/>
    <property type="molecule type" value="Genomic_DNA"/>
</dbReference>
<evidence type="ECO:0000313" key="1">
    <source>
        <dbReference type="EMBL" id="QBD76982.1"/>
    </source>
</evidence>
<name>A0A4P6JPH7_KTERU</name>
<evidence type="ECO:0000313" key="2">
    <source>
        <dbReference type="Proteomes" id="UP000290365"/>
    </source>
</evidence>
<accession>A0A4P6JPH7</accession>
<protein>
    <submittedName>
        <fullName evidence="1">Uncharacterized protein</fullName>
    </submittedName>
</protein>
<proteinExistence type="predicted"/>
<dbReference type="RefSeq" id="WP_129888046.1">
    <property type="nucleotide sequence ID" value="NZ_CP035758.1"/>
</dbReference>
<dbReference type="AlphaFoldDB" id="A0A4P6JPH7"/>
<gene>
    <name evidence="1" type="ORF">EPA93_13600</name>
</gene>
<reference evidence="1 2" key="1">
    <citation type="submission" date="2019-01" db="EMBL/GenBank/DDBJ databases">
        <title>Ktedonosporobacter rubrisoli SCAWS-G2.</title>
        <authorList>
            <person name="Huang Y."/>
            <person name="Yan B."/>
        </authorList>
    </citation>
    <scope>NUCLEOTIDE SEQUENCE [LARGE SCALE GENOMIC DNA]</scope>
    <source>
        <strain evidence="1 2">SCAWS-G2</strain>
    </source>
</reference>
<dbReference type="Proteomes" id="UP000290365">
    <property type="component" value="Chromosome"/>
</dbReference>